<protein>
    <submittedName>
        <fullName evidence="2">Uncharacterized protein</fullName>
    </submittedName>
</protein>
<comment type="caution">
    <text evidence="2">The sequence shown here is derived from an EMBL/GenBank/DDBJ whole genome shotgun (WGS) entry which is preliminary data.</text>
</comment>
<name>A0AAV1QLS9_SCOSC</name>
<keyword evidence="3" id="KW-1185">Reference proteome</keyword>
<proteinExistence type="predicted"/>
<gene>
    <name evidence="2" type="ORF">FSCOSCO3_A026071</name>
</gene>
<sequence length="72" mass="8235">VMIDPFISSDGQIIALNLQQSLYFLCRGSSGGQHVEINKRRRKTRTQTTRPATRTKRKNGLIQRGAQKLRHT</sequence>
<feature type="region of interest" description="Disordered" evidence="1">
    <location>
        <begin position="35"/>
        <end position="72"/>
    </location>
</feature>
<dbReference type="EMBL" id="CAWUFR010001766">
    <property type="protein sequence ID" value="CAK6984340.1"/>
    <property type="molecule type" value="Genomic_DNA"/>
</dbReference>
<dbReference type="AlphaFoldDB" id="A0AAV1QLS9"/>
<evidence type="ECO:0000313" key="3">
    <source>
        <dbReference type="Proteomes" id="UP001314229"/>
    </source>
</evidence>
<evidence type="ECO:0000313" key="2">
    <source>
        <dbReference type="EMBL" id="CAK6984340.1"/>
    </source>
</evidence>
<evidence type="ECO:0000256" key="1">
    <source>
        <dbReference type="SAM" id="MobiDB-lite"/>
    </source>
</evidence>
<organism evidence="2 3">
    <name type="scientific">Scomber scombrus</name>
    <name type="common">Atlantic mackerel</name>
    <name type="synonym">Scomber vernalis</name>
    <dbReference type="NCBI Taxonomy" id="13677"/>
    <lineage>
        <taxon>Eukaryota</taxon>
        <taxon>Metazoa</taxon>
        <taxon>Chordata</taxon>
        <taxon>Craniata</taxon>
        <taxon>Vertebrata</taxon>
        <taxon>Euteleostomi</taxon>
        <taxon>Actinopterygii</taxon>
        <taxon>Neopterygii</taxon>
        <taxon>Teleostei</taxon>
        <taxon>Neoteleostei</taxon>
        <taxon>Acanthomorphata</taxon>
        <taxon>Pelagiaria</taxon>
        <taxon>Scombriformes</taxon>
        <taxon>Scombridae</taxon>
        <taxon>Scomber</taxon>
    </lineage>
</organism>
<dbReference type="Proteomes" id="UP001314229">
    <property type="component" value="Unassembled WGS sequence"/>
</dbReference>
<reference evidence="2 3" key="1">
    <citation type="submission" date="2024-01" db="EMBL/GenBank/DDBJ databases">
        <authorList>
            <person name="Alioto T."/>
            <person name="Alioto T."/>
            <person name="Gomez Garrido J."/>
        </authorList>
    </citation>
    <scope>NUCLEOTIDE SEQUENCE [LARGE SCALE GENOMIC DNA]</scope>
</reference>
<feature type="non-terminal residue" evidence="2">
    <location>
        <position position="72"/>
    </location>
</feature>
<feature type="non-terminal residue" evidence="2">
    <location>
        <position position="1"/>
    </location>
</feature>
<dbReference type="EMBL" id="CAWUFR010001766">
    <property type="protein sequence ID" value="CAK6984339.1"/>
    <property type="molecule type" value="Genomic_DNA"/>
</dbReference>
<accession>A0AAV1QLS9</accession>